<evidence type="ECO:0000259" key="1">
    <source>
        <dbReference type="PROSITE" id="PS51704"/>
    </source>
</evidence>
<feature type="domain" description="GP-PDE" evidence="1">
    <location>
        <begin position="3"/>
        <end position="233"/>
    </location>
</feature>
<dbReference type="PANTHER" id="PTHR46211">
    <property type="entry name" value="GLYCEROPHOSPHORYL DIESTER PHOSPHODIESTERASE"/>
    <property type="match status" value="1"/>
</dbReference>
<dbReference type="Pfam" id="PF03009">
    <property type="entry name" value="GDPD"/>
    <property type="match status" value="1"/>
</dbReference>
<dbReference type="InterPro" id="IPR030395">
    <property type="entry name" value="GP_PDE_dom"/>
</dbReference>
<evidence type="ECO:0000313" key="3">
    <source>
        <dbReference type="Proteomes" id="UP001370590"/>
    </source>
</evidence>
<dbReference type="InterPro" id="IPR017946">
    <property type="entry name" value="PLC-like_Pdiesterase_TIM-brl"/>
</dbReference>
<gene>
    <name evidence="2" type="ORF">R4146_08565</name>
</gene>
<sequence length="233" mass="26681">MKTMVFAHRGIPVKEPENSLSGFKYCLEHGAEALEFDVHLTKDSVPVVMHDEKIDRTTNGSGLINSYTYDELKQFQLSNGESIPTLDQFIELVSGKDIWLNLEFKTNKIHYAGIEKLVLQKMQAADLVHPVIYSSFNIDSIRIARMYDPDQDYNFLFEKKVADPVKLMKTEHLNGLHPGYYIDGLADHERIWTIDDAKEQQKLFQAGVLGIFTNDFENAQKRRAALNQELVSD</sequence>
<proteinExistence type="predicted"/>
<dbReference type="SUPFAM" id="SSF51695">
    <property type="entry name" value="PLC-like phosphodiesterases"/>
    <property type="match status" value="1"/>
</dbReference>
<comment type="caution">
    <text evidence="2">The sequence shown here is derived from an EMBL/GenBank/DDBJ whole genome shotgun (WGS) entry which is preliminary data.</text>
</comment>
<protein>
    <submittedName>
        <fullName evidence="2">Glycerophosphodiester phosphodiesterase family protein</fullName>
    </submittedName>
</protein>
<dbReference type="EMBL" id="JAWMWH010000003">
    <property type="protein sequence ID" value="MEJ6401188.1"/>
    <property type="molecule type" value="Genomic_DNA"/>
</dbReference>
<dbReference type="PROSITE" id="PS51704">
    <property type="entry name" value="GP_PDE"/>
    <property type="match status" value="1"/>
</dbReference>
<dbReference type="Proteomes" id="UP001370590">
    <property type="component" value="Unassembled WGS sequence"/>
</dbReference>
<evidence type="ECO:0000313" key="2">
    <source>
        <dbReference type="EMBL" id="MEJ6401188.1"/>
    </source>
</evidence>
<organism evidence="2 3">
    <name type="scientific">Nicoliella lavandulae</name>
    <dbReference type="NCBI Taxonomy" id="3082954"/>
    <lineage>
        <taxon>Bacteria</taxon>
        <taxon>Bacillati</taxon>
        <taxon>Bacillota</taxon>
        <taxon>Bacilli</taxon>
        <taxon>Lactobacillales</taxon>
        <taxon>Lactobacillaceae</taxon>
        <taxon>Nicoliella</taxon>
    </lineage>
</organism>
<keyword evidence="3" id="KW-1185">Reference proteome</keyword>
<dbReference type="RefSeq" id="WP_339961028.1">
    <property type="nucleotide sequence ID" value="NZ_JAWMWH010000003.1"/>
</dbReference>
<dbReference type="Gene3D" id="3.20.20.190">
    <property type="entry name" value="Phosphatidylinositol (PI) phosphodiesterase"/>
    <property type="match status" value="1"/>
</dbReference>
<dbReference type="PANTHER" id="PTHR46211:SF14">
    <property type="entry name" value="GLYCEROPHOSPHODIESTER PHOSPHODIESTERASE"/>
    <property type="match status" value="1"/>
</dbReference>
<accession>A0ABU8SP14</accession>
<reference evidence="2 3" key="1">
    <citation type="submission" date="2023-10" db="EMBL/GenBank/DDBJ databases">
        <title>Nicoliella lavandulae sp. nov. isolated from Lavandula angustifolia flowers.</title>
        <authorList>
            <person name="Alcantara C."/>
            <person name="Zuniga M."/>
            <person name="Landete J.M."/>
            <person name="Monedero V."/>
        </authorList>
    </citation>
    <scope>NUCLEOTIDE SEQUENCE [LARGE SCALE GENOMIC DNA]</scope>
    <source>
        <strain evidence="2 3">Es01</strain>
    </source>
</reference>
<name>A0ABU8SP14_9LACO</name>